<dbReference type="InParanoid" id="A0A2K2DDR5"/>
<name>A0A2K2DDR5_BRADI</name>
<dbReference type="AlphaFoldDB" id="A0A2K2DDR5"/>
<reference evidence="1" key="2">
    <citation type="submission" date="2017-06" db="EMBL/GenBank/DDBJ databases">
        <title>WGS assembly of Brachypodium distachyon.</title>
        <authorList>
            <consortium name="The International Brachypodium Initiative"/>
            <person name="Lucas S."/>
            <person name="Harmon-Smith M."/>
            <person name="Lail K."/>
            <person name="Tice H."/>
            <person name="Grimwood J."/>
            <person name="Bruce D."/>
            <person name="Barry K."/>
            <person name="Shu S."/>
            <person name="Lindquist E."/>
            <person name="Wang M."/>
            <person name="Pitluck S."/>
            <person name="Vogel J.P."/>
            <person name="Garvin D.F."/>
            <person name="Mockler T.C."/>
            <person name="Schmutz J."/>
            <person name="Rokhsar D."/>
            <person name="Bevan M.W."/>
        </authorList>
    </citation>
    <scope>NUCLEOTIDE SEQUENCE</scope>
    <source>
        <strain evidence="1">Bd21</strain>
    </source>
</reference>
<dbReference type="Gramene" id="PNT72426">
    <property type="protein sequence ID" value="PNT72426"/>
    <property type="gene ID" value="BRADI_2g44065v3"/>
</dbReference>
<evidence type="ECO:0000313" key="3">
    <source>
        <dbReference type="Proteomes" id="UP000008810"/>
    </source>
</evidence>
<keyword evidence="3" id="KW-1185">Reference proteome</keyword>
<accession>A0A2K2DDR5</accession>
<proteinExistence type="predicted"/>
<protein>
    <submittedName>
        <fullName evidence="1 2">Uncharacterized protein</fullName>
    </submittedName>
</protein>
<evidence type="ECO:0000313" key="1">
    <source>
        <dbReference type="EMBL" id="PNT72426.1"/>
    </source>
</evidence>
<dbReference type="Proteomes" id="UP000008810">
    <property type="component" value="Chromosome 2"/>
</dbReference>
<gene>
    <name evidence="1" type="ORF">BRADI_2g44065v3</name>
</gene>
<dbReference type="EnsemblPlants" id="PNT72426">
    <property type="protein sequence ID" value="PNT72426"/>
    <property type="gene ID" value="BRADI_2g44065v3"/>
</dbReference>
<reference evidence="1 2" key="1">
    <citation type="journal article" date="2010" name="Nature">
        <title>Genome sequencing and analysis of the model grass Brachypodium distachyon.</title>
        <authorList>
            <consortium name="International Brachypodium Initiative"/>
        </authorList>
    </citation>
    <scope>NUCLEOTIDE SEQUENCE [LARGE SCALE GENOMIC DNA]</scope>
    <source>
        <strain evidence="1 2">Bd21</strain>
    </source>
</reference>
<reference evidence="2" key="3">
    <citation type="submission" date="2018-08" db="UniProtKB">
        <authorList>
            <consortium name="EnsemblPlants"/>
        </authorList>
    </citation>
    <scope>IDENTIFICATION</scope>
    <source>
        <strain evidence="2">cv. Bd21</strain>
    </source>
</reference>
<dbReference type="EMBL" id="CM000881">
    <property type="protein sequence ID" value="PNT72426.1"/>
    <property type="molecule type" value="Genomic_DNA"/>
</dbReference>
<sequence length="91" mass="9646">MAGPARTAARHRTKSAEAGVVRHHTVCWTPTPAHVYIYTPASIGSKGGEARAAAGTHLVLDQDVKRHTLLAKLGSPCSDHQASKHACVCMH</sequence>
<evidence type="ECO:0000313" key="2">
    <source>
        <dbReference type="EnsemblPlants" id="PNT72426"/>
    </source>
</evidence>
<organism evidence="1">
    <name type="scientific">Brachypodium distachyon</name>
    <name type="common">Purple false brome</name>
    <name type="synonym">Trachynia distachya</name>
    <dbReference type="NCBI Taxonomy" id="15368"/>
    <lineage>
        <taxon>Eukaryota</taxon>
        <taxon>Viridiplantae</taxon>
        <taxon>Streptophyta</taxon>
        <taxon>Embryophyta</taxon>
        <taxon>Tracheophyta</taxon>
        <taxon>Spermatophyta</taxon>
        <taxon>Magnoliopsida</taxon>
        <taxon>Liliopsida</taxon>
        <taxon>Poales</taxon>
        <taxon>Poaceae</taxon>
        <taxon>BOP clade</taxon>
        <taxon>Pooideae</taxon>
        <taxon>Stipodae</taxon>
        <taxon>Brachypodieae</taxon>
        <taxon>Brachypodium</taxon>
    </lineage>
</organism>
<dbReference type="ExpressionAtlas" id="A0A2K2DDR5">
    <property type="expression patterns" value="baseline and differential"/>
</dbReference>